<dbReference type="OrthoDB" id="9813938at2"/>
<dbReference type="HAMAP" id="MF_00122">
    <property type="entry name" value="GatC"/>
    <property type="match status" value="1"/>
</dbReference>
<evidence type="ECO:0000313" key="8">
    <source>
        <dbReference type="Proteomes" id="UP000321574"/>
    </source>
</evidence>
<dbReference type="AlphaFoldDB" id="A0A5C8NWM8"/>
<evidence type="ECO:0000256" key="3">
    <source>
        <dbReference type="ARBA" id="ARBA00024799"/>
    </source>
</evidence>
<keyword evidence="6" id="KW-0547">Nucleotide-binding</keyword>
<evidence type="ECO:0000256" key="4">
    <source>
        <dbReference type="ARBA" id="ARBA00047380"/>
    </source>
</evidence>
<keyword evidence="7" id="KW-0808">Transferase</keyword>
<dbReference type="NCBIfam" id="TIGR00135">
    <property type="entry name" value="gatC"/>
    <property type="match status" value="1"/>
</dbReference>
<dbReference type="GO" id="GO:0070681">
    <property type="term" value="P:glutaminyl-tRNAGln biosynthesis via transamidation"/>
    <property type="evidence" value="ECO:0007669"/>
    <property type="project" value="TreeGrafter"/>
</dbReference>
<dbReference type="RefSeq" id="WP_147666346.1">
    <property type="nucleotide sequence ID" value="NZ_VDUW01000003.1"/>
</dbReference>
<dbReference type="EC" id="6.3.5.-" evidence="6"/>
<gene>
    <name evidence="6 7" type="primary">gatC</name>
    <name evidence="7" type="ORF">FHP05_06015</name>
</gene>
<evidence type="ECO:0000256" key="5">
    <source>
        <dbReference type="ARBA" id="ARBA00047913"/>
    </source>
</evidence>
<comment type="catalytic activity">
    <reaction evidence="5 6">
        <text>L-glutamyl-tRNA(Gln) + L-glutamine + ATP + H2O = L-glutaminyl-tRNA(Gln) + L-glutamate + ADP + phosphate + H(+)</text>
        <dbReference type="Rhea" id="RHEA:17521"/>
        <dbReference type="Rhea" id="RHEA-COMP:9681"/>
        <dbReference type="Rhea" id="RHEA-COMP:9684"/>
        <dbReference type="ChEBI" id="CHEBI:15377"/>
        <dbReference type="ChEBI" id="CHEBI:15378"/>
        <dbReference type="ChEBI" id="CHEBI:29985"/>
        <dbReference type="ChEBI" id="CHEBI:30616"/>
        <dbReference type="ChEBI" id="CHEBI:43474"/>
        <dbReference type="ChEBI" id="CHEBI:58359"/>
        <dbReference type="ChEBI" id="CHEBI:78520"/>
        <dbReference type="ChEBI" id="CHEBI:78521"/>
        <dbReference type="ChEBI" id="CHEBI:456216"/>
    </reaction>
</comment>
<evidence type="ECO:0000313" key="7">
    <source>
        <dbReference type="EMBL" id="TXL65676.1"/>
    </source>
</evidence>
<dbReference type="GO" id="GO:0050566">
    <property type="term" value="F:asparaginyl-tRNA synthase (glutamine-hydrolyzing) activity"/>
    <property type="evidence" value="ECO:0007669"/>
    <property type="project" value="RHEA"/>
</dbReference>
<comment type="caution">
    <text evidence="7">The sequence shown here is derived from an EMBL/GenBank/DDBJ whole genome shotgun (WGS) entry which is preliminary data.</text>
</comment>
<keyword evidence="6" id="KW-0067">ATP-binding</keyword>
<dbReference type="EMBL" id="VDUW01000003">
    <property type="protein sequence ID" value="TXL65676.1"/>
    <property type="molecule type" value="Genomic_DNA"/>
</dbReference>
<comment type="catalytic activity">
    <reaction evidence="4 6">
        <text>L-aspartyl-tRNA(Asn) + L-glutamine + ATP + H2O = L-asparaginyl-tRNA(Asn) + L-glutamate + ADP + phosphate + 2 H(+)</text>
        <dbReference type="Rhea" id="RHEA:14513"/>
        <dbReference type="Rhea" id="RHEA-COMP:9674"/>
        <dbReference type="Rhea" id="RHEA-COMP:9677"/>
        <dbReference type="ChEBI" id="CHEBI:15377"/>
        <dbReference type="ChEBI" id="CHEBI:15378"/>
        <dbReference type="ChEBI" id="CHEBI:29985"/>
        <dbReference type="ChEBI" id="CHEBI:30616"/>
        <dbReference type="ChEBI" id="CHEBI:43474"/>
        <dbReference type="ChEBI" id="CHEBI:58359"/>
        <dbReference type="ChEBI" id="CHEBI:78515"/>
        <dbReference type="ChEBI" id="CHEBI:78516"/>
        <dbReference type="ChEBI" id="CHEBI:456216"/>
    </reaction>
</comment>
<dbReference type="Gene3D" id="1.10.20.60">
    <property type="entry name" value="Glu-tRNAGln amidotransferase C subunit, N-terminal domain"/>
    <property type="match status" value="1"/>
</dbReference>
<protein>
    <recommendedName>
        <fullName evidence="6">Aspartyl/glutamyl-tRNA(Asn/Gln) amidotransferase subunit C</fullName>
        <shortName evidence="6">Asp/Glu-ADT subunit C</shortName>
        <ecNumber evidence="6">6.3.5.-</ecNumber>
    </recommendedName>
</protein>
<keyword evidence="6" id="KW-0648">Protein biosynthesis</keyword>
<dbReference type="PANTHER" id="PTHR15004">
    <property type="entry name" value="GLUTAMYL-TRNA(GLN) AMIDOTRANSFERASE SUBUNIT C, MITOCHONDRIAL"/>
    <property type="match status" value="1"/>
</dbReference>
<organism evidence="7 8">
    <name type="scientific">Cerasibacillus terrae</name>
    <dbReference type="NCBI Taxonomy" id="2498845"/>
    <lineage>
        <taxon>Bacteria</taxon>
        <taxon>Bacillati</taxon>
        <taxon>Bacillota</taxon>
        <taxon>Bacilli</taxon>
        <taxon>Bacillales</taxon>
        <taxon>Bacillaceae</taxon>
        <taxon>Cerasibacillus</taxon>
    </lineage>
</organism>
<evidence type="ECO:0000256" key="1">
    <source>
        <dbReference type="ARBA" id="ARBA00010757"/>
    </source>
</evidence>
<dbReference type="GO" id="GO:0016740">
    <property type="term" value="F:transferase activity"/>
    <property type="evidence" value="ECO:0007669"/>
    <property type="project" value="UniProtKB-KW"/>
</dbReference>
<evidence type="ECO:0000256" key="6">
    <source>
        <dbReference type="HAMAP-Rule" id="MF_00122"/>
    </source>
</evidence>
<dbReference type="GO" id="GO:0005524">
    <property type="term" value="F:ATP binding"/>
    <property type="evidence" value="ECO:0007669"/>
    <property type="project" value="UniProtKB-KW"/>
</dbReference>
<comment type="subunit">
    <text evidence="2 6">Heterotrimer of A, B and C subunits.</text>
</comment>
<sequence length="96" mass="11128">MSKVTEEKVRQYAEMLRLAITDEEATRYTEHLNAMVDYVQVLDEVDTDGVEPMVHGIDLQNVLRKDEPKKWITQEEALKNAPDKKDGHFRVPAIMD</sequence>
<name>A0A5C8NWM8_9BACI</name>
<comment type="similarity">
    <text evidence="1 6">Belongs to the GatC family.</text>
</comment>
<dbReference type="InterPro" id="IPR003837">
    <property type="entry name" value="GatC"/>
</dbReference>
<reference evidence="7 8" key="1">
    <citation type="submission" date="2019-06" db="EMBL/GenBank/DDBJ databases">
        <title>Cerasibacillus sp. nov., isolated from maize field.</title>
        <authorList>
            <person name="Lin S.-Y."/>
            <person name="Tsai C.-F."/>
            <person name="Young C.-C."/>
        </authorList>
    </citation>
    <scope>NUCLEOTIDE SEQUENCE [LARGE SCALE GENOMIC DNA]</scope>
    <source>
        <strain evidence="7 8">CC-CFT480</strain>
    </source>
</reference>
<dbReference type="GO" id="GO:0006412">
    <property type="term" value="P:translation"/>
    <property type="evidence" value="ECO:0007669"/>
    <property type="project" value="UniProtKB-UniRule"/>
</dbReference>
<comment type="function">
    <text evidence="3 6">Allows the formation of correctly charged Asn-tRNA(Asn) or Gln-tRNA(Gln) through the transamidation of misacylated Asp-tRNA(Asn) or Glu-tRNA(Gln) in organisms which lack either or both of asparaginyl-tRNA or glutaminyl-tRNA synthetases. The reaction takes place in the presence of glutamine and ATP through an activated phospho-Asp-tRNA(Asn) or phospho-Glu-tRNA(Gln).</text>
</comment>
<dbReference type="GO" id="GO:0050567">
    <property type="term" value="F:glutaminyl-tRNA synthase (glutamine-hydrolyzing) activity"/>
    <property type="evidence" value="ECO:0007669"/>
    <property type="project" value="UniProtKB-UniRule"/>
</dbReference>
<dbReference type="PANTHER" id="PTHR15004:SF0">
    <property type="entry name" value="GLUTAMYL-TRNA(GLN) AMIDOTRANSFERASE SUBUNIT C, MITOCHONDRIAL"/>
    <property type="match status" value="1"/>
</dbReference>
<keyword evidence="6 7" id="KW-0436">Ligase</keyword>
<dbReference type="Pfam" id="PF02686">
    <property type="entry name" value="GatC"/>
    <property type="match status" value="1"/>
</dbReference>
<dbReference type="InterPro" id="IPR036113">
    <property type="entry name" value="Asp/Glu-ADT_sf_sub_c"/>
</dbReference>
<dbReference type="Proteomes" id="UP000321574">
    <property type="component" value="Unassembled WGS sequence"/>
</dbReference>
<evidence type="ECO:0000256" key="2">
    <source>
        <dbReference type="ARBA" id="ARBA00011123"/>
    </source>
</evidence>
<keyword evidence="8" id="KW-1185">Reference proteome</keyword>
<accession>A0A5C8NWM8</accession>
<dbReference type="SUPFAM" id="SSF141000">
    <property type="entry name" value="Glu-tRNAGln amidotransferase C subunit"/>
    <property type="match status" value="1"/>
</dbReference>
<dbReference type="GO" id="GO:0006450">
    <property type="term" value="P:regulation of translational fidelity"/>
    <property type="evidence" value="ECO:0007669"/>
    <property type="project" value="InterPro"/>
</dbReference>
<proteinExistence type="inferred from homology"/>